<name>A0A514LEF2_9BACI</name>
<proteinExistence type="predicted"/>
<keyword evidence="2" id="KW-1185">Reference proteome</keyword>
<dbReference type="OrthoDB" id="2735906at2"/>
<dbReference type="InterPro" id="IPR006523">
    <property type="entry name" value="RinA"/>
</dbReference>
<protein>
    <submittedName>
        <fullName evidence="1">Transcriptional regulator</fullName>
    </submittedName>
</protein>
<sequence length="141" mass="16762">MIGEKLKPATFKHIEAELYAYRETKKEIMQLREQIISGGDNDENIGQGENSYRYPNRPTEVIATRLTTDKRLRNLEEIVQAIDRSYEQSSDEHRAIVHSRYWNRNKKTWEGVALENHMHRNTAQKYRTEFVQLVAQKIGWR</sequence>
<reference evidence="2" key="1">
    <citation type="submission" date="2019-01" db="EMBL/GenBank/DDBJ databases">
        <title>Genomic analysis of Salicibibacter sp. NKC3-5.</title>
        <authorList>
            <person name="Oh Y.J."/>
        </authorList>
    </citation>
    <scope>NUCLEOTIDE SEQUENCE [LARGE SCALE GENOMIC DNA]</scope>
    <source>
        <strain evidence="2">NKC3-5</strain>
    </source>
</reference>
<evidence type="ECO:0000313" key="1">
    <source>
        <dbReference type="EMBL" id="QDI90227.1"/>
    </source>
</evidence>
<evidence type="ECO:0000313" key="2">
    <source>
        <dbReference type="Proteomes" id="UP000319756"/>
    </source>
</evidence>
<dbReference type="NCBIfam" id="TIGR01636">
    <property type="entry name" value="phage_rinA"/>
    <property type="match status" value="1"/>
</dbReference>
<organism evidence="1 2">
    <name type="scientific">Salicibibacter halophilus</name>
    <dbReference type="NCBI Taxonomy" id="2502791"/>
    <lineage>
        <taxon>Bacteria</taxon>
        <taxon>Bacillati</taxon>
        <taxon>Bacillota</taxon>
        <taxon>Bacilli</taxon>
        <taxon>Bacillales</taxon>
        <taxon>Bacillaceae</taxon>
        <taxon>Salicibibacter</taxon>
    </lineage>
</organism>
<dbReference type="KEGG" id="sale:EPH95_02775"/>
<dbReference type="AlphaFoldDB" id="A0A514LEF2"/>
<accession>A0A514LEF2</accession>
<dbReference type="Proteomes" id="UP000319756">
    <property type="component" value="Chromosome"/>
</dbReference>
<dbReference type="EMBL" id="CP035485">
    <property type="protein sequence ID" value="QDI90227.1"/>
    <property type="molecule type" value="Genomic_DNA"/>
</dbReference>
<gene>
    <name evidence="1" type="ORF">EPH95_02775</name>
</gene>
<dbReference type="RefSeq" id="WP_142087142.1">
    <property type="nucleotide sequence ID" value="NZ_CP035485.1"/>
</dbReference>